<reference evidence="2 3" key="1">
    <citation type="submission" date="2020-10" db="EMBL/GenBank/DDBJ databases">
        <title>Identification of Nocardia species via Next-generation sequencing and recognition of intraspecies genetic diversity.</title>
        <authorList>
            <person name="Li P."/>
            <person name="Li P."/>
            <person name="Lu B."/>
        </authorList>
    </citation>
    <scope>NUCLEOTIDE SEQUENCE [LARGE SCALE GENOMIC DNA]</scope>
    <source>
        <strain evidence="2 3">BJ06-0143</strain>
    </source>
</reference>
<organism evidence="2 3">
    <name type="scientific">Nocardia higoensis</name>
    <dbReference type="NCBI Taxonomy" id="228599"/>
    <lineage>
        <taxon>Bacteria</taxon>
        <taxon>Bacillati</taxon>
        <taxon>Actinomycetota</taxon>
        <taxon>Actinomycetes</taxon>
        <taxon>Mycobacteriales</taxon>
        <taxon>Nocardiaceae</taxon>
        <taxon>Nocardia</taxon>
    </lineage>
</organism>
<dbReference type="Proteomes" id="UP000707731">
    <property type="component" value="Unassembled WGS sequence"/>
</dbReference>
<evidence type="ECO:0000313" key="2">
    <source>
        <dbReference type="EMBL" id="MBF6353851.1"/>
    </source>
</evidence>
<gene>
    <name evidence="2" type="ORF">IU449_04685</name>
</gene>
<keyword evidence="1" id="KW-0812">Transmembrane</keyword>
<accession>A0ABS0D5V2</accession>
<name>A0ABS0D5V2_9NOCA</name>
<dbReference type="EMBL" id="JADLQN010000001">
    <property type="protein sequence ID" value="MBF6353851.1"/>
    <property type="molecule type" value="Genomic_DNA"/>
</dbReference>
<comment type="caution">
    <text evidence="2">The sequence shown here is derived from an EMBL/GenBank/DDBJ whole genome shotgun (WGS) entry which is preliminary data.</text>
</comment>
<proteinExistence type="predicted"/>
<keyword evidence="1" id="KW-1133">Transmembrane helix</keyword>
<keyword evidence="3" id="KW-1185">Reference proteome</keyword>
<feature type="transmembrane region" description="Helical" evidence="1">
    <location>
        <begin position="84"/>
        <end position="109"/>
    </location>
</feature>
<keyword evidence="1" id="KW-0472">Membrane</keyword>
<dbReference type="RefSeq" id="WP_195000698.1">
    <property type="nucleotide sequence ID" value="NZ_JADLQN010000001.1"/>
</dbReference>
<feature type="transmembrane region" description="Helical" evidence="1">
    <location>
        <begin position="115"/>
        <end position="136"/>
    </location>
</feature>
<protein>
    <submittedName>
        <fullName evidence="2">Uncharacterized protein</fullName>
    </submittedName>
</protein>
<sequence length="339" mass="37643">MGDHEEVICPNCQASLLRKERTDRRCSRCRTAFALEPKEDPFGMHDERMRRLVDKLRDGQDLYYTGRQLYYAAGRKHLPSTTAAWSATFTAFGVVIAVIAFIAMISGFVPPRIGVPGLCLALVALTALMFLVRPWYISRAQVRMSREYADFRSGVILVWRKRYGAVPPGMVDEHIALPAVHGPRVALLCPDRATLACLAANNAAETWNMALCERVDQVPPTVPVLILHDAAVPGVEYANRVRHSLGPRAVPIGLTPAMVRNANAVTKLREPGNPDAPLPSSWPDADRQWLRDGWWTPLSALPPARLLTVVSRGIDRIEVAADPERRTARRVGFLTWPSS</sequence>
<evidence type="ECO:0000313" key="3">
    <source>
        <dbReference type="Proteomes" id="UP000707731"/>
    </source>
</evidence>
<evidence type="ECO:0000256" key="1">
    <source>
        <dbReference type="SAM" id="Phobius"/>
    </source>
</evidence>